<dbReference type="Gene3D" id="1.10.1200.10">
    <property type="entry name" value="ACP-like"/>
    <property type="match status" value="1"/>
</dbReference>
<dbReference type="Proteomes" id="UP000295351">
    <property type="component" value="Unassembled WGS sequence"/>
</dbReference>
<sequence length="85" mass="9327">MQSTSAPASDIEAEVLAYLGTRFPALVPVTPDTPLLEGAIDSLGFLELVMFLGERFGISLEGDDFDFQELATPESLVRFVSRMRM</sequence>
<gene>
    <name evidence="2" type="ORF">EV665_121114</name>
</gene>
<name>A0A4R2CAU6_SHIGR</name>
<evidence type="ECO:0000259" key="1">
    <source>
        <dbReference type="PROSITE" id="PS50075"/>
    </source>
</evidence>
<keyword evidence="3" id="KW-1185">Reference proteome</keyword>
<dbReference type="Pfam" id="PF00550">
    <property type="entry name" value="PP-binding"/>
    <property type="match status" value="1"/>
</dbReference>
<dbReference type="InterPro" id="IPR009081">
    <property type="entry name" value="PP-bd_ACP"/>
</dbReference>
<evidence type="ECO:0000313" key="3">
    <source>
        <dbReference type="Proteomes" id="UP000295351"/>
    </source>
</evidence>
<organism evidence="2 3">
    <name type="scientific">Shinella granuli</name>
    <dbReference type="NCBI Taxonomy" id="323621"/>
    <lineage>
        <taxon>Bacteria</taxon>
        <taxon>Pseudomonadati</taxon>
        <taxon>Pseudomonadota</taxon>
        <taxon>Alphaproteobacteria</taxon>
        <taxon>Hyphomicrobiales</taxon>
        <taxon>Rhizobiaceae</taxon>
        <taxon>Shinella</taxon>
    </lineage>
</organism>
<dbReference type="AlphaFoldDB" id="A0A4R2CAU6"/>
<proteinExistence type="predicted"/>
<reference evidence="2 3" key="1">
    <citation type="submission" date="2019-03" db="EMBL/GenBank/DDBJ databases">
        <title>Genomic Encyclopedia of Type Strains, Phase IV (KMG-IV): sequencing the most valuable type-strain genomes for metagenomic binning, comparative biology and taxonomic classification.</title>
        <authorList>
            <person name="Goeker M."/>
        </authorList>
    </citation>
    <scope>NUCLEOTIDE SEQUENCE [LARGE SCALE GENOMIC DNA]</scope>
    <source>
        <strain evidence="2 3">DSM 18401</strain>
    </source>
</reference>
<dbReference type="RefSeq" id="WP_133036119.1">
    <property type="nucleotide sequence ID" value="NZ_BAABEI010000002.1"/>
</dbReference>
<accession>A0A4R2CAU6</accession>
<comment type="caution">
    <text evidence="2">The sequence shown here is derived from an EMBL/GenBank/DDBJ whole genome shotgun (WGS) entry which is preliminary data.</text>
</comment>
<protein>
    <submittedName>
        <fullName evidence="2">Acyl carrier protein</fullName>
    </submittedName>
</protein>
<dbReference type="SUPFAM" id="SSF47336">
    <property type="entry name" value="ACP-like"/>
    <property type="match status" value="1"/>
</dbReference>
<feature type="domain" description="Carrier" evidence="1">
    <location>
        <begin position="2"/>
        <end position="84"/>
    </location>
</feature>
<dbReference type="PROSITE" id="PS50075">
    <property type="entry name" value="CARRIER"/>
    <property type="match status" value="1"/>
</dbReference>
<dbReference type="EMBL" id="SLVX01000021">
    <property type="protein sequence ID" value="TCN37847.1"/>
    <property type="molecule type" value="Genomic_DNA"/>
</dbReference>
<dbReference type="InterPro" id="IPR036736">
    <property type="entry name" value="ACP-like_sf"/>
</dbReference>
<evidence type="ECO:0000313" key="2">
    <source>
        <dbReference type="EMBL" id="TCN37847.1"/>
    </source>
</evidence>